<comment type="caution">
    <text evidence="3">The sequence shown here is derived from an EMBL/GenBank/DDBJ whole genome shotgun (WGS) entry which is preliminary data.</text>
</comment>
<evidence type="ECO:0000256" key="1">
    <source>
        <dbReference type="SAM" id="MobiDB-lite"/>
    </source>
</evidence>
<accession>A0A1J8QE51</accession>
<keyword evidence="2" id="KW-0472">Membrane</keyword>
<name>A0A1J8QE51_9AGAM</name>
<protein>
    <submittedName>
        <fullName evidence="3">Uncharacterized protein</fullName>
    </submittedName>
</protein>
<organism evidence="3 4">
    <name type="scientific">Rhizopogon vesiculosus</name>
    <dbReference type="NCBI Taxonomy" id="180088"/>
    <lineage>
        <taxon>Eukaryota</taxon>
        <taxon>Fungi</taxon>
        <taxon>Dikarya</taxon>
        <taxon>Basidiomycota</taxon>
        <taxon>Agaricomycotina</taxon>
        <taxon>Agaricomycetes</taxon>
        <taxon>Agaricomycetidae</taxon>
        <taxon>Boletales</taxon>
        <taxon>Suillineae</taxon>
        <taxon>Rhizopogonaceae</taxon>
        <taxon>Rhizopogon</taxon>
    </lineage>
</organism>
<proteinExistence type="predicted"/>
<feature type="region of interest" description="Disordered" evidence="1">
    <location>
        <begin position="1"/>
        <end position="23"/>
    </location>
</feature>
<dbReference type="Proteomes" id="UP000183567">
    <property type="component" value="Unassembled WGS sequence"/>
</dbReference>
<dbReference type="EMBL" id="LVVM01006583">
    <property type="protein sequence ID" value="OJA07674.1"/>
    <property type="molecule type" value="Genomic_DNA"/>
</dbReference>
<dbReference type="OrthoDB" id="10433923at2759"/>
<sequence>MLAQTTSGSPPVNGTRGGKKASQVEVGARLGKLVPASVKITVYTPGPGFFSPLSRMDVSAVLVVVAATAVVVVLPVHERVAVVLVIRLGGPNHPAWSILVADLSVILTVIRRGRHASNHPTWSAYQSSDLAVIVIPPGRRSHPTSHS</sequence>
<reference evidence="3 4" key="1">
    <citation type="submission" date="2016-03" db="EMBL/GenBank/DDBJ databases">
        <title>Comparative genomics of the ectomycorrhizal sister species Rhizopogon vinicolor and Rhizopogon vesiculosus (Basidiomycota: Boletales) reveals a divergence of the mating type B locus.</title>
        <authorList>
            <person name="Mujic A.B."/>
            <person name="Kuo A."/>
            <person name="Tritt A."/>
            <person name="Lipzen A."/>
            <person name="Chen C."/>
            <person name="Johnson J."/>
            <person name="Sharma A."/>
            <person name="Barry K."/>
            <person name="Grigoriev I.V."/>
            <person name="Spatafora J.W."/>
        </authorList>
    </citation>
    <scope>NUCLEOTIDE SEQUENCE [LARGE SCALE GENOMIC DNA]</scope>
    <source>
        <strain evidence="3 4">AM-OR11-056</strain>
    </source>
</reference>
<evidence type="ECO:0000313" key="3">
    <source>
        <dbReference type="EMBL" id="OJA07674.1"/>
    </source>
</evidence>
<evidence type="ECO:0000313" key="4">
    <source>
        <dbReference type="Proteomes" id="UP000183567"/>
    </source>
</evidence>
<feature type="compositionally biased region" description="Polar residues" evidence="1">
    <location>
        <begin position="1"/>
        <end position="12"/>
    </location>
</feature>
<keyword evidence="2" id="KW-0812">Transmembrane</keyword>
<dbReference type="AlphaFoldDB" id="A0A1J8QE51"/>
<gene>
    <name evidence="3" type="ORF">AZE42_01854</name>
</gene>
<keyword evidence="4" id="KW-1185">Reference proteome</keyword>
<feature type="transmembrane region" description="Helical" evidence="2">
    <location>
        <begin position="58"/>
        <end position="77"/>
    </location>
</feature>
<evidence type="ECO:0000256" key="2">
    <source>
        <dbReference type="SAM" id="Phobius"/>
    </source>
</evidence>
<keyword evidence="2" id="KW-1133">Transmembrane helix</keyword>